<dbReference type="RefSeq" id="WP_285608966.1">
    <property type="nucleotide sequence ID" value="NZ_BSSD01000002.1"/>
</dbReference>
<sequence>MNVMNWVDIALTLVDTSGRRIDAGPDEVEAGSIRLTRWQVHPVTIADGAFAGRSAHLVKVNYDLRLDQDSPPVRWFEVEFSLLDRDSAIVAAVPRGSSQPQPAASYALSRTLEFVPVGGDSGLIHVEPTEGAVYAYGASGDTVKWLHTAASKGGVRPGAYSAWIVVLAPTGRAEQEFRVTVRFSPEPTPEDDLRPISASAEFTISLAGEAPLSAIDATDRVDCGFGLPSGLPRVFLCYAHEDNAHKKLVEDFADLLRRNGVEPILDEQHVGTRKDWGHWALREIKGADFVIVIASPTCREIGDGEYRGSDRAGLRSELTVIRNLQARYPDWADYVLPVVLPGRSLQEIPMFLAPMTKDHYIIEALTREDIEYLLKTISATEQWQGWVRR</sequence>
<reference evidence="2" key="1">
    <citation type="submission" date="2023-02" db="EMBL/GenBank/DDBJ databases">
        <title>Actinokineospora globicatena NBRC 15670.</title>
        <authorList>
            <person name="Ichikawa N."/>
            <person name="Sato H."/>
            <person name="Tonouchi N."/>
        </authorList>
    </citation>
    <scope>NUCLEOTIDE SEQUENCE</scope>
    <source>
        <strain evidence="2">NBRC 15670</strain>
    </source>
</reference>
<evidence type="ECO:0000259" key="1">
    <source>
        <dbReference type="PROSITE" id="PS51534"/>
    </source>
</evidence>
<dbReference type="InterPro" id="IPR035897">
    <property type="entry name" value="Toll_tir_struct_dom_sf"/>
</dbReference>
<dbReference type="SUPFAM" id="SSF52200">
    <property type="entry name" value="Toll/Interleukin receptor TIR domain"/>
    <property type="match status" value="1"/>
</dbReference>
<protein>
    <recommendedName>
        <fullName evidence="1">SEFIR domain-containing protein</fullName>
    </recommendedName>
</protein>
<proteinExistence type="predicted"/>
<dbReference type="Gene3D" id="3.40.50.10140">
    <property type="entry name" value="Toll/interleukin-1 receptor homology (TIR) domain"/>
    <property type="match status" value="1"/>
</dbReference>
<feature type="domain" description="SEFIR" evidence="1">
    <location>
        <begin position="231"/>
        <end position="369"/>
    </location>
</feature>
<dbReference type="Proteomes" id="UP001165042">
    <property type="component" value="Unassembled WGS sequence"/>
</dbReference>
<comment type="caution">
    <text evidence="2">The sequence shown here is derived from an EMBL/GenBank/DDBJ whole genome shotgun (WGS) entry which is preliminary data.</text>
</comment>
<dbReference type="InterPro" id="IPR013568">
    <property type="entry name" value="SEFIR_dom"/>
</dbReference>
<name>A0A9W6QJG9_9PSEU</name>
<dbReference type="PROSITE" id="PS51534">
    <property type="entry name" value="SEFIR"/>
    <property type="match status" value="1"/>
</dbReference>
<accession>A0A9W6QJG9</accession>
<evidence type="ECO:0000313" key="2">
    <source>
        <dbReference type="EMBL" id="GLW90627.1"/>
    </source>
</evidence>
<keyword evidence="3" id="KW-1185">Reference proteome</keyword>
<dbReference type="AlphaFoldDB" id="A0A9W6QJG9"/>
<organism evidence="2 3">
    <name type="scientific">Actinokineospora globicatena</name>
    <dbReference type="NCBI Taxonomy" id="103729"/>
    <lineage>
        <taxon>Bacteria</taxon>
        <taxon>Bacillati</taxon>
        <taxon>Actinomycetota</taxon>
        <taxon>Actinomycetes</taxon>
        <taxon>Pseudonocardiales</taxon>
        <taxon>Pseudonocardiaceae</taxon>
        <taxon>Actinokineospora</taxon>
    </lineage>
</organism>
<evidence type="ECO:0000313" key="3">
    <source>
        <dbReference type="Proteomes" id="UP001165042"/>
    </source>
</evidence>
<dbReference type="Pfam" id="PF08357">
    <property type="entry name" value="SEFIR"/>
    <property type="match status" value="1"/>
</dbReference>
<gene>
    <name evidence="2" type="ORF">Aglo03_14430</name>
</gene>
<dbReference type="EMBL" id="BSSD01000002">
    <property type="protein sequence ID" value="GLW90627.1"/>
    <property type="molecule type" value="Genomic_DNA"/>
</dbReference>